<keyword evidence="1" id="KW-0418">Kinase</keyword>
<name>A0A7W7DFS9_9ACTN</name>
<dbReference type="InterPro" id="IPR036890">
    <property type="entry name" value="HATPase_C_sf"/>
</dbReference>
<dbReference type="Proteomes" id="UP000542210">
    <property type="component" value="Unassembled WGS sequence"/>
</dbReference>
<evidence type="ECO:0000313" key="4">
    <source>
        <dbReference type="Proteomes" id="UP000542210"/>
    </source>
</evidence>
<proteinExistence type="predicted"/>
<evidence type="ECO:0000256" key="1">
    <source>
        <dbReference type="ARBA" id="ARBA00022527"/>
    </source>
</evidence>
<dbReference type="SUPFAM" id="SSF55874">
    <property type="entry name" value="ATPase domain of HSP90 chaperone/DNA topoisomerase II/histidine kinase"/>
    <property type="match status" value="1"/>
</dbReference>
<dbReference type="PANTHER" id="PTHR35526:SF3">
    <property type="entry name" value="ANTI-SIGMA-F FACTOR RSBW"/>
    <property type="match status" value="1"/>
</dbReference>
<dbReference type="PANTHER" id="PTHR35526">
    <property type="entry name" value="ANTI-SIGMA-F FACTOR RSBW-RELATED"/>
    <property type="match status" value="1"/>
</dbReference>
<dbReference type="AlphaFoldDB" id="A0A7W7DFS9"/>
<feature type="domain" description="Histidine kinase/HSP90-like ATPase" evidence="2">
    <location>
        <begin position="22"/>
        <end position="139"/>
    </location>
</feature>
<sequence>MTAMPEIGVMATADLLGRVELPGRAASVGLARAFVREILRTTRCPELDDAVLMVSELVTNAIRYSGSGRHPGGRLAVVLTDHGRAIQVDVIDEGASAHPYVHRDVGENAEGGRGLWLVCQLASAWGWRADPDGHVVWFQVSTT</sequence>
<evidence type="ECO:0000313" key="3">
    <source>
        <dbReference type="EMBL" id="MBB4706017.1"/>
    </source>
</evidence>
<dbReference type="Gene3D" id="3.30.565.10">
    <property type="entry name" value="Histidine kinase-like ATPase, C-terminal domain"/>
    <property type="match status" value="1"/>
</dbReference>
<organism evidence="3 4">
    <name type="scientific">Sphaerisporangium siamense</name>
    <dbReference type="NCBI Taxonomy" id="795645"/>
    <lineage>
        <taxon>Bacteria</taxon>
        <taxon>Bacillati</taxon>
        <taxon>Actinomycetota</taxon>
        <taxon>Actinomycetes</taxon>
        <taxon>Streptosporangiales</taxon>
        <taxon>Streptosporangiaceae</taxon>
        <taxon>Sphaerisporangium</taxon>
    </lineage>
</organism>
<gene>
    <name evidence="3" type="ORF">BJ982_007561</name>
</gene>
<dbReference type="RefSeq" id="WP_184888077.1">
    <property type="nucleotide sequence ID" value="NZ_BOOV01000036.1"/>
</dbReference>
<protein>
    <submittedName>
        <fullName evidence="3">Anti-sigma regulatory factor (Ser/Thr protein kinase)</fullName>
    </submittedName>
</protein>
<keyword evidence="4" id="KW-1185">Reference proteome</keyword>
<keyword evidence="1" id="KW-0808">Transferase</keyword>
<keyword evidence="1" id="KW-0723">Serine/threonine-protein kinase</keyword>
<dbReference type="CDD" id="cd16936">
    <property type="entry name" value="HATPase_RsbW-like"/>
    <property type="match status" value="1"/>
</dbReference>
<dbReference type="InterPro" id="IPR003594">
    <property type="entry name" value="HATPase_dom"/>
</dbReference>
<dbReference type="InterPro" id="IPR050267">
    <property type="entry name" value="Anti-sigma-factor_SerPK"/>
</dbReference>
<dbReference type="EMBL" id="JACHND010000001">
    <property type="protein sequence ID" value="MBB4706017.1"/>
    <property type="molecule type" value="Genomic_DNA"/>
</dbReference>
<accession>A0A7W7DFS9</accession>
<reference evidence="3 4" key="1">
    <citation type="submission" date="2020-08" db="EMBL/GenBank/DDBJ databases">
        <title>Sequencing the genomes of 1000 actinobacteria strains.</title>
        <authorList>
            <person name="Klenk H.-P."/>
        </authorList>
    </citation>
    <scope>NUCLEOTIDE SEQUENCE [LARGE SCALE GENOMIC DNA]</scope>
    <source>
        <strain evidence="3 4">DSM 45784</strain>
    </source>
</reference>
<dbReference type="GO" id="GO:0004674">
    <property type="term" value="F:protein serine/threonine kinase activity"/>
    <property type="evidence" value="ECO:0007669"/>
    <property type="project" value="UniProtKB-KW"/>
</dbReference>
<comment type="caution">
    <text evidence="3">The sequence shown here is derived from an EMBL/GenBank/DDBJ whole genome shotgun (WGS) entry which is preliminary data.</text>
</comment>
<dbReference type="Pfam" id="PF13581">
    <property type="entry name" value="HATPase_c_2"/>
    <property type="match status" value="1"/>
</dbReference>
<evidence type="ECO:0000259" key="2">
    <source>
        <dbReference type="Pfam" id="PF13581"/>
    </source>
</evidence>